<organism evidence="5 6">
    <name type="scientific">Allacma fusca</name>
    <dbReference type="NCBI Taxonomy" id="39272"/>
    <lineage>
        <taxon>Eukaryota</taxon>
        <taxon>Metazoa</taxon>
        <taxon>Ecdysozoa</taxon>
        <taxon>Arthropoda</taxon>
        <taxon>Hexapoda</taxon>
        <taxon>Collembola</taxon>
        <taxon>Symphypleona</taxon>
        <taxon>Sminthuridae</taxon>
        <taxon>Allacma</taxon>
    </lineage>
</organism>
<dbReference type="InterPro" id="IPR018181">
    <property type="entry name" value="Heat_shock_70_CS"/>
</dbReference>
<dbReference type="InterPro" id="IPR013126">
    <property type="entry name" value="Hsp_70_fam"/>
</dbReference>
<dbReference type="PANTHER" id="PTHR19375">
    <property type="entry name" value="HEAT SHOCK PROTEIN 70KDA"/>
    <property type="match status" value="1"/>
</dbReference>
<evidence type="ECO:0000256" key="1">
    <source>
        <dbReference type="ARBA" id="ARBA00007381"/>
    </source>
</evidence>
<reference evidence="5" key="1">
    <citation type="submission" date="2021-06" db="EMBL/GenBank/DDBJ databases">
        <authorList>
            <person name="Hodson N. C."/>
            <person name="Mongue J. A."/>
            <person name="Jaron S. K."/>
        </authorList>
    </citation>
    <scope>NUCLEOTIDE SEQUENCE</scope>
</reference>
<keyword evidence="2" id="KW-0547">Nucleotide-binding</keyword>
<dbReference type="OrthoDB" id="2401965at2759"/>
<evidence type="ECO:0000256" key="3">
    <source>
        <dbReference type="ARBA" id="ARBA00022840"/>
    </source>
</evidence>
<evidence type="ECO:0000256" key="4">
    <source>
        <dbReference type="SAM" id="MobiDB-lite"/>
    </source>
</evidence>
<feature type="non-terminal residue" evidence="5">
    <location>
        <position position="1"/>
    </location>
</feature>
<evidence type="ECO:0000313" key="5">
    <source>
        <dbReference type="EMBL" id="CAG7719383.1"/>
    </source>
</evidence>
<evidence type="ECO:0008006" key="7">
    <source>
        <dbReference type="Google" id="ProtNLM"/>
    </source>
</evidence>
<dbReference type="AlphaFoldDB" id="A0A8J2JFR5"/>
<dbReference type="PROSITE" id="PS00329">
    <property type="entry name" value="HSP70_2"/>
    <property type="match status" value="1"/>
</dbReference>
<feature type="non-terminal residue" evidence="5">
    <location>
        <position position="85"/>
    </location>
</feature>
<dbReference type="Pfam" id="PF00012">
    <property type="entry name" value="HSP70"/>
    <property type="match status" value="1"/>
</dbReference>
<keyword evidence="6" id="KW-1185">Reference proteome</keyword>
<dbReference type="EMBL" id="CAJVCH010060903">
    <property type="protein sequence ID" value="CAG7719383.1"/>
    <property type="molecule type" value="Genomic_DNA"/>
</dbReference>
<keyword evidence="3" id="KW-0067">ATP-binding</keyword>
<sequence length="85" mass="8795">TAAAMAYALNWKDEEKTVLVFDFGGGTFDVSILRTEGPPEAQSDVENVAATGVALPAAELPDDSKSGSRLRVLSTGGDTHLGGED</sequence>
<dbReference type="GO" id="GO:0005524">
    <property type="term" value="F:ATP binding"/>
    <property type="evidence" value="ECO:0007669"/>
    <property type="project" value="UniProtKB-KW"/>
</dbReference>
<comment type="caution">
    <text evidence="5">The sequence shown here is derived from an EMBL/GenBank/DDBJ whole genome shotgun (WGS) entry which is preliminary data.</text>
</comment>
<dbReference type="GO" id="GO:0140662">
    <property type="term" value="F:ATP-dependent protein folding chaperone"/>
    <property type="evidence" value="ECO:0007669"/>
    <property type="project" value="InterPro"/>
</dbReference>
<feature type="region of interest" description="Disordered" evidence="4">
    <location>
        <begin position="56"/>
        <end position="85"/>
    </location>
</feature>
<dbReference type="Proteomes" id="UP000708208">
    <property type="component" value="Unassembled WGS sequence"/>
</dbReference>
<name>A0A8J2JFR5_9HEXA</name>
<protein>
    <recommendedName>
        <fullName evidence="7">Heat shock protein 70</fullName>
    </recommendedName>
</protein>
<accession>A0A8J2JFR5</accession>
<comment type="similarity">
    <text evidence="1">Belongs to the heat shock protein 70 family.</text>
</comment>
<evidence type="ECO:0000313" key="6">
    <source>
        <dbReference type="Proteomes" id="UP000708208"/>
    </source>
</evidence>
<gene>
    <name evidence="5" type="ORF">AFUS01_LOCUS8709</name>
</gene>
<proteinExistence type="inferred from homology"/>
<evidence type="ECO:0000256" key="2">
    <source>
        <dbReference type="ARBA" id="ARBA00022741"/>
    </source>
</evidence>